<comment type="caution">
    <text evidence="19">The sequence shown here is derived from an EMBL/GenBank/DDBJ whole genome shotgun (WGS) entry which is preliminary data.</text>
</comment>
<dbReference type="EMBL" id="JBBHLL010000130">
    <property type="protein sequence ID" value="KAK7813866.1"/>
    <property type="molecule type" value="Genomic_DNA"/>
</dbReference>
<dbReference type="HAMAP" id="MF_01964">
    <property type="entry name" value="IMPDH"/>
    <property type="match status" value="1"/>
</dbReference>
<dbReference type="PROSITE" id="PS51371">
    <property type="entry name" value="CBS"/>
    <property type="match status" value="2"/>
</dbReference>
<evidence type="ECO:0000256" key="12">
    <source>
        <dbReference type="ARBA" id="ARBA00024330"/>
    </source>
</evidence>
<feature type="domain" description="CBS" evidence="18">
    <location>
        <begin position="243"/>
        <end position="302"/>
    </location>
</feature>
<dbReference type="Gene3D" id="3.20.20.70">
    <property type="entry name" value="Aldolase class I"/>
    <property type="match status" value="1"/>
</dbReference>
<evidence type="ECO:0000256" key="13">
    <source>
        <dbReference type="ARBA" id="ARBA00046101"/>
    </source>
</evidence>
<evidence type="ECO:0000256" key="1">
    <source>
        <dbReference type="ARBA" id="ARBA00004496"/>
    </source>
</evidence>
<dbReference type="Proteomes" id="UP001488838">
    <property type="component" value="Unassembled WGS sequence"/>
</dbReference>
<dbReference type="InterPro" id="IPR000644">
    <property type="entry name" value="CBS_dom"/>
</dbReference>
<dbReference type="SMART" id="SM01240">
    <property type="entry name" value="IMPDH"/>
    <property type="match status" value="1"/>
</dbReference>
<protein>
    <recommendedName>
        <fullName evidence="16">Inosine-5'-monophosphate dehydrogenase</fullName>
        <ecNumber evidence="16">1.1.1.205</ecNumber>
    </recommendedName>
</protein>
<evidence type="ECO:0000259" key="18">
    <source>
        <dbReference type="PROSITE" id="PS51371"/>
    </source>
</evidence>
<evidence type="ECO:0000256" key="8">
    <source>
        <dbReference type="ARBA" id="ARBA00023002"/>
    </source>
</evidence>
<dbReference type="PROSITE" id="PS00487">
    <property type="entry name" value="IMP_DH_GMP_RED"/>
    <property type="match status" value="1"/>
</dbReference>
<dbReference type="GO" id="GO:0003938">
    <property type="term" value="F:IMP dehydrogenase activity"/>
    <property type="evidence" value="ECO:0007669"/>
    <property type="project" value="UniProtKB-EC"/>
</dbReference>
<evidence type="ECO:0000256" key="4">
    <source>
        <dbReference type="ARBA" id="ARBA00022737"/>
    </source>
</evidence>
<reference evidence="19 20" key="1">
    <citation type="journal article" date="2023" name="bioRxiv">
        <title>Conserved and derived expression patterns and positive selection on dental genes reveal complex evolutionary context of ever-growing rodent molars.</title>
        <authorList>
            <person name="Calamari Z.T."/>
            <person name="Song A."/>
            <person name="Cohen E."/>
            <person name="Akter M."/>
            <person name="Roy R.D."/>
            <person name="Hallikas O."/>
            <person name="Christensen M.M."/>
            <person name="Li P."/>
            <person name="Marangoni P."/>
            <person name="Jernvall J."/>
            <person name="Klein O.D."/>
        </authorList>
    </citation>
    <scope>NUCLEOTIDE SEQUENCE [LARGE SCALE GENOMIC DNA]</scope>
    <source>
        <strain evidence="19">V071</strain>
    </source>
</reference>
<evidence type="ECO:0000256" key="7">
    <source>
        <dbReference type="ARBA" id="ARBA00022958"/>
    </source>
</evidence>
<dbReference type="InterPro" id="IPR015875">
    <property type="entry name" value="IMP_DH/GMP_Rdtase_CS"/>
</dbReference>
<dbReference type="InterPro" id="IPR013785">
    <property type="entry name" value="Aldolase_TIM"/>
</dbReference>
<dbReference type="NCBIfam" id="TIGR01302">
    <property type="entry name" value="IMP_dehydrog"/>
    <property type="match status" value="1"/>
</dbReference>
<keyword evidence="5 16" id="KW-0332">GMP biosynthesis</keyword>
<dbReference type="CDD" id="cd00381">
    <property type="entry name" value="IMPDH"/>
    <property type="match status" value="1"/>
</dbReference>
<keyword evidence="7 16" id="KW-0630">Potassium</keyword>
<comment type="function">
    <text evidence="13">Catalyzes the conversion of inosine 5'-phosphate (IMP) to xanthosine 5'-phosphate (XMP), the first committed and rate-limiting step in the de novo synthesis of guanine nucleotides, and therefore plays an important role in the regulation of cell growth. Could also have a single-stranded nucleic acid-binding activity and could play a role in RNA and/or DNA metabolism. It may also have a role in the development of malignancy and the growth progression of some tumors.</text>
</comment>
<evidence type="ECO:0000256" key="9">
    <source>
        <dbReference type="ARBA" id="ARBA00023027"/>
    </source>
</evidence>
<evidence type="ECO:0000256" key="10">
    <source>
        <dbReference type="ARBA" id="ARBA00023122"/>
    </source>
</evidence>
<feature type="compositionally biased region" description="Low complexity" evidence="17">
    <location>
        <begin position="90"/>
        <end position="115"/>
    </location>
</feature>
<dbReference type="Pfam" id="PF00571">
    <property type="entry name" value="CBS"/>
    <property type="match status" value="2"/>
</dbReference>
<dbReference type="InterPro" id="IPR001093">
    <property type="entry name" value="IMP_DH_GMPRt"/>
</dbReference>
<evidence type="ECO:0000256" key="6">
    <source>
        <dbReference type="ARBA" id="ARBA00022755"/>
    </source>
</evidence>
<accession>A0AAW0II69</accession>
<keyword evidence="3 16" id="KW-0479">Metal-binding</keyword>
<evidence type="ECO:0000256" key="5">
    <source>
        <dbReference type="ARBA" id="ARBA00022749"/>
    </source>
</evidence>
<dbReference type="AlphaFoldDB" id="A0AAW0II69"/>
<comment type="subcellular location">
    <subcellularLocation>
        <location evidence="1">Cytoplasm</location>
    </subcellularLocation>
</comment>
<dbReference type="GO" id="GO:0046872">
    <property type="term" value="F:metal ion binding"/>
    <property type="evidence" value="ECO:0007669"/>
    <property type="project" value="UniProtKB-KW"/>
</dbReference>
<organism evidence="19 20">
    <name type="scientific">Myodes glareolus</name>
    <name type="common">Bank vole</name>
    <name type="synonym">Clethrionomys glareolus</name>
    <dbReference type="NCBI Taxonomy" id="447135"/>
    <lineage>
        <taxon>Eukaryota</taxon>
        <taxon>Metazoa</taxon>
        <taxon>Chordata</taxon>
        <taxon>Craniata</taxon>
        <taxon>Vertebrata</taxon>
        <taxon>Euteleostomi</taxon>
        <taxon>Mammalia</taxon>
        <taxon>Eutheria</taxon>
        <taxon>Euarchontoglires</taxon>
        <taxon>Glires</taxon>
        <taxon>Rodentia</taxon>
        <taxon>Myomorpha</taxon>
        <taxon>Muroidea</taxon>
        <taxon>Cricetidae</taxon>
        <taxon>Arvicolinae</taxon>
        <taxon>Myodes</taxon>
    </lineage>
</organism>
<evidence type="ECO:0000256" key="17">
    <source>
        <dbReference type="SAM" id="MobiDB-lite"/>
    </source>
</evidence>
<comment type="pathway">
    <text evidence="12 16">Purine metabolism; XMP biosynthesis via de novo pathway; XMP from IMP: step 1/1.</text>
</comment>
<feature type="compositionally biased region" description="Basic and acidic residues" evidence="17">
    <location>
        <begin position="57"/>
        <end position="72"/>
    </location>
</feature>
<sequence length="894" mass="95225">MAGCTLKSSEGGVSPLGLLSPLSLVLHPSRNPGAGRQSRGAIAAEVAARPGRAFVRRGAEARSPKEGLEERAAPGASLRNRSPRPPAHGSSVALVRVSSSSSSSSSSQQRQWQQRGSPRGCLCRVAVSSSSMADYLISGGTGYVPEDGLTAQQLFANADGLTYNDFLILPGFIDFIADEVDLTSALTRKITLKTPLISSPMDTVTEADMAIAMALMGGIGFIHHNCTPEFQANEVRKKFEQGFITDPVVLSPSHTVGDVLEAKIRHGFSGIPITATGTMGSKLVGIVTSRDIDFLAEKDHTTLLSEVMTPRIELVVAPAGVTLKEANEILQRSKKGKLPIVNDQDELVAIIARTDLKKNRDYPLASKDSHKQLLCGAAVGTREDDKYRLDLLTQAGADVIVLDSSQGNSVYQIAMVHYIKQKYPHLQVIGGNVVTAAQAKNLIDAGVDGLRVGMGCGSICITQEVMACGRPQGTAVYKVAEYARRFGVPVIADGGIQTVGHVVKALALGASTVMMGSLLAATTEAPGEYFFSDGVRLKKYRGMGSLDAMEKCSSSQKRYFSEGDKVKIAQGVSGSIQDKGSIQKFVPYLIAGIQHGCQDIGAQSLSVLRSMMYSGELKFEKRTVSAQIEGGLREAAVLRTAVEAKAVEGANPRAPLPEQPPFITEWSTDLHYGFPGSFPGRGVESLRGLWPLSGQPHRVRAPLSLYSPPPPGNGALLTLPLAHPWTAVLSHVALWVPDLGQGEVSAPFLWLEAPMGPTSQPTTHPISEPGESLMIATCPSLLTHHSPQVYRSRPLLSAAVEGFNFAHFGVTIASLPEAAVQSKLLQLGNITERFIVAPTATSNSKPFGYGPDLLSLHQCLPALRHLQGCSRNCPESPRKPCALEPVALWAPNSQ</sequence>
<keyword evidence="8" id="KW-0560">Oxidoreductase</keyword>
<dbReference type="EC" id="1.1.1.205" evidence="16"/>
<evidence type="ECO:0000256" key="14">
    <source>
        <dbReference type="ARBA" id="ARBA00048028"/>
    </source>
</evidence>
<evidence type="ECO:0000256" key="16">
    <source>
        <dbReference type="RuleBase" id="RU003928"/>
    </source>
</evidence>
<evidence type="ECO:0000313" key="20">
    <source>
        <dbReference type="Proteomes" id="UP001488838"/>
    </source>
</evidence>
<evidence type="ECO:0000256" key="11">
    <source>
        <dbReference type="ARBA" id="ARBA00023242"/>
    </source>
</evidence>
<evidence type="ECO:0000256" key="15">
    <source>
        <dbReference type="PROSITE-ProRule" id="PRU00703"/>
    </source>
</evidence>
<keyword evidence="6 16" id="KW-0658">Purine biosynthesis</keyword>
<dbReference type="FunFam" id="3.20.20.70:FF:000007">
    <property type="entry name" value="Chromosome 19 SCAF14664, whole genome shotgun sequence"/>
    <property type="match status" value="1"/>
</dbReference>
<dbReference type="GO" id="GO:0006183">
    <property type="term" value="P:GTP biosynthetic process"/>
    <property type="evidence" value="ECO:0007669"/>
    <property type="project" value="TreeGrafter"/>
</dbReference>
<dbReference type="SUPFAM" id="SSF51412">
    <property type="entry name" value="Inosine monophosphate dehydrogenase (IMPDH)"/>
    <property type="match status" value="2"/>
</dbReference>
<dbReference type="SMART" id="SM00116">
    <property type="entry name" value="CBS"/>
    <property type="match status" value="2"/>
</dbReference>
<feature type="region of interest" description="Disordered" evidence="17">
    <location>
        <begin position="53"/>
        <end position="115"/>
    </location>
</feature>
<keyword evidence="10 15" id="KW-0129">CBS domain</keyword>
<feature type="domain" description="CBS" evidence="18">
    <location>
        <begin position="308"/>
        <end position="366"/>
    </location>
</feature>
<dbReference type="InterPro" id="IPR005990">
    <property type="entry name" value="IMP_DH"/>
</dbReference>
<keyword evidence="9 16" id="KW-0520">NAD</keyword>
<keyword evidence="11" id="KW-0539">Nucleus</keyword>
<keyword evidence="4" id="KW-0677">Repeat</keyword>
<evidence type="ECO:0000256" key="2">
    <source>
        <dbReference type="ARBA" id="ARBA00022490"/>
    </source>
</evidence>
<evidence type="ECO:0000313" key="19">
    <source>
        <dbReference type="EMBL" id="KAK7813866.1"/>
    </source>
</evidence>
<dbReference type="Pfam" id="PF00478">
    <property type="entry name" value="IMPDH"/>
    <property type="match status" value="1"/>
</dbReference>
<comment type="catalytic activity">
    <reaction evidence="14 16">
        <text>IMP + NAD(+) + H2O = XMP + NADH + H(+)</text>
        <dbReference type="Rhea" id="RHEA:11708"/>
        <dbReference type="ChEBI" id="CHEBI:15377"/>
        <dbReference type="ChEBI" id="CHEBI:15378"/>
        <dbReference type="ChEBI" id="CHEBI:57464"/>
        <dbReference type="ChEBI" id="CHEBI:57540"/>
        <dbReference type="ChEBI" id="CHEBI:57945"/>
        <dbReference type="ChEBI" id="CHEBI:58053"/>
        <dbReference type="EC" id="1.1.1.205"/>
    </reaction>
</comment>
<proteinExistence type="inferred from homology"/>
<name>A0AAW0II69_MYOGA</name>
<feature type="non-terminal residue" evidence="19">
    <location>
        <position position="894"/>
    </location>
</feature>
<keyword evidence="2" id="KW-0963">Cytoplasm</keyword>
<gene>
    <name evidence="19" type="ORF">U0070_002516</name>
</gene>
<keyword evidence="20" id="KW-1185">Reference proteome</keyword>
<dbReference type="PANTHER" id="PTHR11911">
    <property type="entry name" value="INOSINE-5-MONOPHOSPHATE DEHYDROGENASE RELATED"/>
    <property type="match status" value="1"/>
</dbReference>
<dbReference type="CDD" id="cd04601">
    <property type="entry name" value="CBS_pair_IMPDH"/>
    <property type="match status" value="1"/>
</dbReference>
<dbReference type="GO" id="GO:0005737">
    <property type="term" value="C:cytoplasm"/>
    <property type="evidence" value="ECO:0007669"/>
    <property type="project" value="UniProtKB-SubCell"/>
</dbReference>
<evidence type="ECO:0000256" key="3">
    <source>
        <dbReference type="ARBA" id="ARBA00022723"/>
    </source>
</evidence>
<dbReference type="GO" id="GO:0006177">
    <property type="term" value="P:GMP biosynthetic process"/>
    <property type="evidence" value="ECO:0007669"/>
    <property type="project" value="UniProtKB-KW"/>
</dbReference>
<dbReference type="PANTHER" id="PTHR11911:SF74">
    <property type="entry name" value="INOSINE-5'-MONOPHOSPHATE DEHYDROGENASE 1"/>
    <property type="match status" value="1"/>
</dbReference>